<feature type="domain" description="Aldehyde dehydrogenase" evidence="5">
    <location>
        <begin position="30"/>
        <end position="481"/>
    </location>
</feature>
<dbReference type="PANTHER" id="PTHR43353">
    <property type="entry name" value="SUCCINATE-SEMIALDEHYDE DEHYDROGENASE, MITOCHONDRIAL"/>
    <property type="match status" value="1"/>
</dbReference>
<dbReference type="PROSITE" id="PS00687">
    <property type="entry name" value="ALDEHYDE_DEHYDR_GLU"/>
    <property type="match status" value="1"/>
</dbReference>
<dbReference type="FunFam" id="3.40.605.10:FF:000007">
    <property type="entry name" value="NAD/NADP-dependent betaine aldehyde dehydrogenase"/>
    <property type="match status" value="1"/>
</dbReference>
<evidence type="ECO:0000256" key="3">
    <source>
        <dbReference type="PROSITE-ProRule" id="PRU10007"/>
    </source>
</evidence>
<dbReference type="InterPro" id="IPR015590">
    <property type="entry name" value="Aldehyde_DH_dom"/>
</dbReference>
<protein>
    <submittedName>
        <fullName evidence="6">Aldehyde dehydrogenase</fullName>
    </submittedName>
</protein>
<evidence type="ECO:0000313" key="6">
    <source>
        <dbReference type="EMBL" id="GGE79078.1"/>
    </source>
</evidence>
<evidence type="ECO:0000256" key="4">
    <source>
        <dbReference type="RuleBase" id="RU003345"/>
    </source>
</evidence>
<evidence type="ECO:0000256" key="2">
    <source>
        <dbReference type="ARBA" id="ARBA00023002"/>
    </source>
</evidence>
<dbReference type="InterPro" id="IPR029510">
    <property type="entry name" value="Ald_DH_CS_GLU"/>
</dbReference>
<dbReference type="InterPro" id="IPR050740">
    <property type="entry name" value="Aldehyde_DH_Superfamily"/>
</dbReference>
<name>A0A917AVG5_9MICC</name>
<dbReference type="RefSeq" id="WP_188687012.1">
    <property type="nucleotide sequence ID" value="NZ_BMIS01000024.1"/>
</dbReference>
<comment type="caution">
    <text evidence="6">The sequence shown here is derived from an EMBL/GenBank/DDBJ whole genome shotgun (WGS) entry which is preliminary data.</text>
</comment>
<sequence>MATSSYLDLIPTLGDTAAMLIGGQPTTAEEYADVMDPATGKILLAQPLAGIAEVSRAVDAAAEAGPSWARTPARARSTILLRWAELLRENRESLAHLATAEMGKPLHESRGEVDRAAAEIEFTAGEAPRMTGQTIPGDHPDALVITERVPLGVIAAITPWNFPIVAPVRKVAPALAAGDTVVVKPAQESPLSTLAIVALLQQAGVAPGTVNVVTGKGSMAGGALVEHPGVAGVSFTGSTSVGRSIAEVAGRNLTSVQLELGGKNPAYVHSAHDLGTVADEIVSAAIQCTGQRCTAISRVLVEEEIADELVDGLASRFNALRVGPGTDPETTVGPMTSNHQRDTVAEYLRQGLAEGAQQVTTDRPVPESGPYHAPVLLDEVRPEMTVAQEEIFGPVLSVLRVRGVEEAVSITNNTAYGLAASVFSTDMDVAMRFLREARTGMVHVNHGTASEPHVPFGGVGGSGLGPFSIGDTARDFYTRVKVGYLRPAVGR</sequence>
<dbReference type="Gene3D" id="3.40.605.10">
    <property type="entry name" value="Aldehyde Dehydrogenase, Chain A, domain 1"/>
    <property type="match status" value="1"/>
</dbReference>
<accession>A0A917AVG5</accession>
<dbReference type="AlphaFoldDB" id="A0A917AVG5"/>
<keyword evidence="2 4" id="KW-0560">Oxidoreductase</keyword>
<organism evidence="6 7">
    <name type="scientific">Nesterenkonia cremea</name>
    <dbReference type="NCBI Taxonomy" id="1882340"/>
    <lineage>
        <taxon>Bacteria</taxon>
        <taxon>Bacillati</taxon>
        <taxon>Actinomycetota</taxon>
        <taxon>Actinomycetes</taxon>
        <taxon>Micrococcales</taxon>
        <taxon>Micrococcaceae</taxon>
        <taxon>Nesterenkonia</taxon>
    </lineage>
</organism>
<gene>
    <name evidence="6" type="ORF">GCM10011401_27970</name>
</gene>
<dbReference type="GO" id="GO:0004777">
    <property type="term" value="F:succinate-semialdehyde dehydrogenase (NAD+) activity"/>
    <property type="evidence" value="ECO:0007669"/>
    <property type="project" value="TreeGrafter"/>
</dbReference>
<dbReference type="Proteomes" id="UP000633136">
    <property type="component" value="Unassembled WGS sequence"/>
</dbReference>
<dbReference type="SUPFAM" id="SSF53720">
    <property type="entry name" value="ALDH-like"/>
    <property type="match status" value="1"/>
</dbReference>
<dbReference type="Pfam" id="PF00171">
    <property type="entry name" value="Aldedh"/>
    <property type="match status" value="1"/>
</dbReference>
<reference evidence="6" key="1">
    <citation type="journal article" date="2014" name="Int. J. Syst. Evol. Microbiol.">
        <title>Complete genome sequence of Corynebacterium casei LMG S-19264T (=DSM 44701T), isolated from a smear-ripened cheese.</title>
        <authorList>
            <consortium name="US DOE Joint Genome Institute (JGI-PGF)"/>
            <person name="Walter F."/>
            <person name="Albersmeier A."/>
            <person name="Kalinowski J."/>
            <person name="Ruckert C."/>
        </authorList>
    </citation>
    <scope>NUCLEOTIDE SEQUENCE</scope>
    <source>
        <strain evidence="6">CGMCC 1.15388</strain>
    </source>
</reference>
<dbReference type="PANTHER" id="PTHR43353:SF5">
    <property type="entry name" value="SUCCINATE-SEMIALDEHYDE DEHYDROGENASE, MITOCHONDRIAL"/>
    <property type="match status" value="1"/>
</dbReference>
<comment type="similarity">
    <text evidence="1 4">Belongs to the aldehyde dehydrogenase family.</text>
</comment>
<dbReference type="EMBL" id="BMIS01000024">
    <property type="protein sequence ID" value="GGE79078.1"/>
    <property type="molecule type" value="Genomic_DNA"/>
</dbReference>
<dbReference type="GO" id="GO:0009450">
    <property type="term" value="P:gamma-aminobutyric acid catabolic process"/>
    <property type="evidence" value="ECO:0007669"/>
    <property type="project" value="TreeGrafter"/>
</dbReference>
<dbReference type="Gene3D" id="3.40.309.10">
    <property type="entry name" value="Aldehyde Dehydrogenase, Chain A, domain 2"/>
    <property type="match status" value="1"/>
</dbReference>
<feature type="active site" evidence="3">
    <location>
        <position position="259"/>
    </location>
</feature>
<dbReference type="InterPro" id="IPR016163">
    <property type="entry name" value="Ald_DH_C"/>
</dbReference>
<proteinExistence type="inferred from homology"/>
<evidence type="ECO:0000259" key="5">
    <source>
        <dbReference type="Pfam" id="PF00171"/>
    </source>
</evidence>
<dbReference type="InterPro" id="IPR016161">
    <property type="entry name" value="Ald_DH/histidinol_DH"/>
</dbReference>
<dbReference type="InterPro" id="IPR016162">
    <property type="entry name" value="Ald_DH_N"/>
</dbReference>
<keyword evidence="7" id="KW-1185">Reference proteome</keyword>
<evidence type="ECO:0000256" key="1">
    <source>
        <dbReference type="ARBA" id="ARBA00009986"/>
    </source>
</evidence>
<evidence type="ECO:0000313" key="7">
    <source>
        <dbReference type="Proteomes" id="UP000633136"/>
    </source>
</evidence>
<reference evidence="6" key="2">
    <citation type="submission" date="2020-09" db="EMBL/GenBank/DDBJ databases">
        <authorList>
            <person name="Sun Q."/>
            <person name="Zhou Y."/>
        </authorList>
    </citation>
    <scope>NUCLEOTIDE SEQUENCE</scope>
    <source>
        <strain evidence="6">CGMCC 1.15388</strain>
    </source>
</reference>